<feature type="region of interest" description="Disordered" evidence="7">
    <location>
        <begin position="18"/>
        <end position="37"/>
    </location>
</feature>
<dbReference type="GO" id="GO:0003777">
    <property type="term" value="F:microtubule motor activity"/>
    <property type="evidence" value="ECO:0007669"/>
    <property type="project" value="InterPro"/>
</dbReference>
<organism evidence="9 10">
    <name type="scientific">Achlya hypogyna</name>
    <name type="common">Oomycete</name>
    <name type="synonym">Protoachlya hypogyna</name>
    <dbReference type="NCBI Taxonomy" id="1202772"/>
    <lineage>
        <taxon>Eukaryota</taxon>
        <taxon>Sar</taxon>
        <taxon>Stramenopiles</taxon>
        <taxon>Oomycota</taxon>
        <taxon>Saprolegniomycetes</taxon>
        <taxon>Saprolegniales</taxon>
        <taxon>Achlyaceae</taxon>
        <taxon>Achlya</taxon>
    </lineage>
</organism>
<dbReference type="PROSITE" id="PS50067">
    <property type="entry name" value="KINESIN_MOTOR_2"/>
    <property type="match status" value="1"/>
</dbReference>
<dbReference type="Gene3D" id="3.40.850.10">
    <property type="entry name" value="Kinesin motor domain"/>
    <property type="match status" value="1"/>
</dbReference>
<dbReference type="InterPro" id="IPR019821">
    <property type="entry name" value="Kinesin_motor_CS"/>
</dbReference>
<evidence type="ECO:0000256" key="3">
    <source>
        <dbReference type="ARBA" id="ARBA00023054"/>
    </source>
</evidence>
<keyword evidence="3 6" id="KW-0175">Coiled coil</keyword>
<evidence type="ECO:0000313" key="9">
    <source>
        <dbReference type="EMBL" id="OQR91105.1"/>
    </source>
</evidence>
<evidence type="ECO:0000313" key="10">
    <source>
        <dbReference type="Proteomes" id="UP000243579"/>
    </source>
</evidence>
<dbReference type="PRINTS" id="PR00380">
    <property type="entry name" value="KINESINHEAVY"/>
</dbReference>
<dbReference type="SMART" id="SM00129">
    <property type="entry name" value="KISc"/>
    <property type="match status" value="1"/>
</dbReference>
<keyword evidence="2 5" id="KW-0067">ATP-binding</keyword>
<dbReference type="Proteomes" id="UP000243579">
    <property type="component" value="Unassembled WGS sequence"/>
</dbReference>
<dbReference type="STRING" id="1202772.A0A1V9YZE0"/>
<evidence type="ECO:0000256" key="7">
    <source>
        <dbReference type="SAM" id="MobiDB-lite"/>
    </source>
</evidence>
<feature type="coiled-coil region" evidence="6">
    <location>
        <begin position="380"/>
        <end position="407"/>
    </location>
</feature>
<keyword evidence="1 5" id="KW-0547">Nucleotide-binding</keyword>
<evidence type="ECO:0000259" key="8">
    <source>
        <dbReference type="PROSITE" id="PS50067"/>
    </source>
</evidence>
<keyword evidence="10" id="KW-1185">Reference proteome</keyword>
<name>A0A1V9YZE0_ACHHY</name>
<evidence type="ECO:0000256" key="6">
    <source>
        <dbReference type="SAM" id="Coils"/>
    </source>
</evidence>
<dbReference type="InterPro" id="IPR008984">
    <property type="entry name" value="SMAD_FHA_dom_sf"/>
</dbReference>
<reference evidence="9 10" key="1">
    <citation type="journal article" date="2014" name="Genome Biol. Evol.">
        <title>The secreted proteins of Achlya hypogyna and Thraustotheca clavata identify the ancestral oomycete secretome and reveal gene acquisitions by horizontal gene transfer.</title>
        <authorList>
            <person name="Misner I."/>
            <person name="Blouin N."/>
            <person name="Leonard G."/>
            <person name="Richards T.A."/>
            <person name="Lane C.E."/>
        </authorList>
    </citation>
    <scope>NUCLEOTIDE SEQUENCE [LARGE SCALE GENOMIC DNA]</scope>
    <source>
        <strain evidence="9 10">ATCC 48635</strain>
    </source>
</reference>
<feature type="compositionally biased region" description="Polar residues" evidence="7">
    <location>
        <begin position="25"/>
        <end position="37"/>
    </location>
</feature>
<dbReference type="SUPFAM" id="SSF52540">
    <property type="entry name" value="P-loop containing nucleoside triphosphate hydrolases"/>
    <property type="match status" value="1"/>
</dbReference>
<proteinExistence type="inferred from homology"/>
<dbReference type="Pfam" id="PF00225">
    <property type="entry name" value="Kinesin"/>
    <property type="match status" value="1"/>
</dbReference>
<protein>
    <submittedName>
        <fullName evidence="9">Kinesin-like protein</fullName>
    </submittedName>
</protein>
<gene>
    <name evidence="9" type="ORF">ACHHYP_04989</name>
</gene>
<feature type="region of interest" description="Disordered" evidence="7">
    <location>
        <begin position="580"/>
        <end position="618"/>
    </location>
</feature>
<dbReference type="PANTHER" id="PTHR47117">
    <property type="entry name" value="STAR-RELATED LIPID TRANSFER PROTEIN 9"/>
    <property type="match status" value="1"/>
</dbReference>
<dbReference type="InterPro" id="IPR036961">
    <property type="entry name" value="Kinesin_motor_dom_sf"/>
</dbReference>
<feature type="binding site" evidence="5">
    <location>
        <begin position="100"/>
        <end position="107"/>
    </location>
    <ligand>
        <name>ATP</name>
        <dbReference type="ChEBI" id="CHEBI:30616"/>
    </ligand>
</feature>
<evidence type="ECO:0000256" key="1">
    <source>
        <dbReference type="ARBA" id="ARBA00022741"/>
    </source>
</evidence>
<evidence type="ECO:0000256" key="4">
    <source>
        <dbReference type="ARBA" id="ARBA00023175"/>
    </source>
</evidence>
<evidence type="ECO:0000256" key="5">
    <source>
        <dbReference type="PROSITE-ProRule" id="PRU00283"/>
    </source>
</evidence>
<comment type="similarity">
    <text evidence="5">Belongs to the TRAFAC class myosin-kinesin ATPase superfamily. Kinesin family.</text>
</comment>
<sequence>MNREATCATRVVVRVRPMSDKEKGSGQSPVVSIKGSSVQLRAGRPDNPLAELMPPRVFQFDQCFGEQDEETVQAAIFQEIGVDLLENAFNGFNCSVFAYGQTGSGKTYTMVGDKSDRGKGLIPRICEALFEQIELRRTKEAENNGVCADAAQPKTIYNVQVNYCEIYKEKVKDLLDETKHGQRPMSPTASSEESRPLKIREHPVHGPFVEGLTTRSVGSYAEIEEELLAGQKLRTVAATLMNPTSSRSHAIFTILFTQTRIDPVTLCGHDKTSKICLVDLAGSERSDTSGTSGERLKEASMINRSLSTLGRVISSLSSNERIPYRDSTLTWLLKESLGGNAKTTMLAMVSPASDNYEETLSTLRYAESAKKIINRVVVNEDKNAAIIRQLRQEIAELRAQLERLPRRRSSESSAGLFASLAEREGMLLQLQKSLHETQTVVLRSQHPSLINLQEDLVENEPLACTLFPGLTLLGSDPPKNADEWKAEAPSFVGHGDPDDPKDWPVAPLKLVADAAHLLPLHAKLLNDNGFLTLAPFPTAEVFVNDELVGSFAPLKHRDRVRFGALHHFRVHVPLEATFRRSAKASPKDNQTDAAGPDEGLEAEEEDTAKPQEQEVDESLTLQLQIARANQLCEAHALPYRLDSDSPDIIRVNWSNGDPTDVSWDAATFEIRAALLEKLAAGGEETDAAAIFDMPLPPATATDLSATNVVAGAPAKAMADPFAEQPSSSVRLMGHARLFIGYGISKGLTASHTKMLKGMSRLVSVYNSVGAHVASITVDLVYELNKAKATRGLLSPRRAASSLNLQVTLKEITFVSGIVCSDGIYATYRVWNQTGTSASPKAQRCGSGVFSLGHTFSTQVACPENHSLDDVLAAANISIDVWGWGDMVPITLTTRTMYIAQLHQTVLDHASRLDISPDSSAVKPRRRQNLPIAAKLDVFVSVDVEERNADGIYESVSVKDDGTLRLRQGQPRRLVVRAVQADHQHFCLVGLSQVRLCEERSRFKQPRTEYAAAAALGSATLAGFFNKYSSEETAIESPPARNAAKWTTLGFRNPSQIDPEARTVSCVLKWDAAPLEELCRRGERRVIRVAIALDTQLSEVPVIVSKTVTTKICPAATSLKQLQRQVESAWWARESSSRLHRLGKWFAIEIVKPEASRSFDDEAASSKALLAEKLLDHYGKGVHKLDVAFDLERFRQRYLAETESLAMSDATEETEVNHRVECATKSTPEHEVREIEQELFVESRVSPGILVHLKSGTLVDTTDAPADVSGVAHVVTQD</sequence>
<evidence type="ECO:0000256" key="2">
    <source>
        <dbReference type="ARBA" id="ARBA00022840"/>
    </source>
</evidence>
<keyword evidence="4 5" id="KW-0505">Motor protein</keyword>
<dbReference type="InterPro" id="IPR001752">
    <property type="entry name" value="Kinesin_motor_dom"/>
</dbReference>
<dbReference type="GO" id="GO:0008017">
    <property type="term" value="F:microtubule binding"/>
    <property type="evidence" value="ECO:0007669"/>
    <property type="project" value="InterPro"/>
</dbReference>
<dbReference type="Gene3D" id="2.60.200.20">
    <property type="match status" value="1"/>
</dbReference>
<dbReference type="AlphaFoldDB" id="A0A1V9YZE0"/>
<dbReference type="InterPro" id="IPR027417">
    <property type="entry name" value="P-loop_NTPase"/>
</dbReference>
<accession>A0A1V9YZE0</accession>
<dbReference type="GO" id="GO:0007018">
    <property type="term" value="P:microtubule-based movement"/>
    <property type="evidence" value="ECO:0007669"/>
    <property type="project" value="InterPro"/>
</dbReference>
<dbReference type="PROSITE" id="PS00411">
    <property type="entry name" value="KINESIN_MOTOR_1"/>
    <property type="match status" value="1"/>
</dbReference>
<dbReference type="EMBL" id="JNBR01000557">
    <property type="protein sequence ID" value="OQR91105.1"/>
    <property type="molecule type" value="Genomic_DNA"/>
</dbReference>
<dbReference type="SUPFAM" id="SSF49879">
    <property type="entry name" value="SMAD/FHA domain"/>
    <property type="match status" value="1"/>
</dbReference>
<dbReference type="OrthoDB" id="3176171at2759"/>
<dbReference type="GO" id="GO:0005524">
    <property type="term" value="F:ATP binding"/>
    <property type="evidence" value="ECO:0007669"/>
    <property type="project" value="UniProtKB-UniRule"/>
</dbReference>
<feature type="domain" description="Kinesin motor" evidence="8">
    <location>
        <begin position="8"/>
        <end position="372"/>
    </location>
</feature>
<comment type="caution">
    <text evidence="9">The sequence shown here is derived from an EMBL/GenBank/DDBJ whole genome shotgun (WGS) entry which is preliminary data.</text>
</comment>